<keyword evidence="2" id="KW-1185">Reference proteome</keyword>
<accession>A0ABP7H7Z0</accession>
<proteinExistence type="predicted"/>
<evidence type="ECO:0000313" key="2">
    <source>
        <dbReference type="Proteomes" id="UP001501456"/>
    </source>
</evidence>
<sequence length="69" mass="7560">MIVSKKIKTTVFFEVPDLFDITKAINPQIKAIAAGINAKLESGNKANKTARTAEIIPKIINSFLISLIF</sequence>
<dbReference type="Proteomes" id="UP001501456">
    <property type="component" value="Unassembled WGS sequence"/>
</dbReference>
<organism evidence="1 2">
    <name type="scientific">Corallibacter vietnamensis</name>
    <dbReference type="NCBI Taxonomy" id="904130"/>
    <lineage>
        <taxon>Bacteria</taxon>
        <taxon>Pseudomonadati</taxon>
        <taxon>Bacteroidota</taxon>
        <taxon>Flavobacteriia</taxon>
        <taxon>Flavobacteriales</taxon>
        <taxon>Flavobacteriaceae</taxon>
        <taxon>Corallibacter</taxon>
    </lineage>
</organism>
<comment type="caution">
    <text evidence="1">The sequence shown here is derived from an EMBL/GenBank/DDBJ whole genome shotgun (WGS) entry which is preliminary data.</text>
</comment>
<name>A0ABP7H7Z0_9FLAO</name>
<gene>
    <name evidence="1" type="ORF">GCM10022271_20100</name>
</gene>
<reference evidence="2" key="1">
    <citation type="journal article" date="2019" name="Int. J. Syst. Evol. Microbiol.">
        <title>The Global Catalogue of Microorganisms (GCM) 10K type strain sequencing project: providing services to taxonomists for standard genome sequencing and annotation.</title>
        <authorList>
            <consortium name="The Broad Institute Genomics Platform"/>
            <consortium name="The Broad Institute Genome Sequencing Center for Infectious Disease"/>
            <person name="Wu L."/>
            <person name="Ma J."/>
        </authorList>
    </citation>
    <scope>NUCLEOTIDE SEQUENCE [LARGE SCALE GENOMIC DNA]</scope>
    <source>
        <strain evidence="2">JCM 17525</strain>
    </source>
</reference>
<evidence type="ECO:0000313" key="1">
    <source>
        <dbReference type="EMBL" id="GAA3787571.1"/>
    </source>
</evidence>
<dbReference type="EMBL" id="BAABBI010000002">
    <property type="protein sequence ID" value="GAA3787571.1"/>
    <property type="molecule type" value="Genomic_DNA"/>
</dbReference>
<protein>
    <submittedName>
        <fullName evidence="1">Uncharacterized protein</fullName>
    </submittedName>
</protein>